<dbReference type="EMBL" id="RJQC01000002">
    <property type="protein sequence ID" value="RNM30299.1"/>
    <property type="molecule type" value="Genomic_DNA"/>
</dbReference>
<dbReference type="CDD" id="cd04301">
    <property type="entry name" value="NAT_SF"/>
    <property type="match status" value="1"/>
</dbReference>
<comment type="caution">
    <text evidence="2">The sequence shown here is derived from an EMBL/GenBank/DDBJ whole genome shotgun (WGS) entry which is preliminary data.</text>
</comment>
<evidence type="ECO:0000259" key="1">
    <source>
        <dbReference type="PROSITE" id="PS51186"/>
    </source>
</evidence>
<dbReference type="RefSeq" id="WP_128520223.1">
    <property type="nucleotide sequence ID" value="NZ_RJQC01000002.1"/>
</dbReference>
<keyword evidence="3" id="KW-1185">Reference proteome</keyword>
<evidence type="ECO:0000313" key="3">
    <source>
        <dbReference type="Proteomes" id="UP000276568"/>
    </source>
</evidence>
<dbReference type="PROSITE" id="PS51186">
    <property type="entry name" value="GNAT"/>
    <property type="match status" value="1"/>
</dbReference>
<evidence type="ECO:0000313" key="2">
    <source>
        <dbReference type="EMBL" id="RNM30299.1"/>
    </source>
</evidence>
<dbReference type="PANTHER" id="PTHR13355:SF15">
    <property type="entry name" value="GCN5-RELATED N-ACETYLTRANSFERASE 3, CHLOROPLASTIC"/>
    <property type="match status" value="1"/>
</dbReference>
<dbReference type="AlphaFoldDB" id="A0A3N0HZT8"/>
<protein>
    <submittedName>
        <fullName evidence="2">GNAT family N-acetyltransferase</fullName>
    </submittedName>
</protein>
<keyword evidence="2" id="KW-0808">Transferase</keyword>
<gene>
    <name evidence="2" type="ORF">EDX97_05750</name>
</gene>
<dbReference type="InterPro" id="IPR000182">
    <property type="entry name" value="GNAT_dom"/>
</dbReference>
<dbReference type="Gene3D" id="3.40.630.30">
    <property type="match status" value="1"/>
</dbReference>
<dbReference type="SUPFAM" id="SSF55729">
    <property type="entry name" value="Acyl-CoA N-acyltransferases (Nat)"/>
    <property type="match status" value="1"/>
</dbReference>
<dbReference type="PANTHER" id="PTHR13355">
    <property type="entry name" value="GLUCOSAMINE 6-PHOSPHATE N-ACETYLTRANSFERASE"/>
    <property type="match status" value="1"/>
</dbReference>
<dbReference type="InterPro" id="IPR039143">
    <property type="entry name" value="GNPNAT1-like"/>
</dbReference>
<dbReference type="Pfam" id="PF00583">
    <property type="entry name" value="Acetyltransf_1"/>
    <property type="match status" value="1"/>
</dbReference>
<reference evidence="2 3" key="1">
    <citation type="submission" date="2018-11" db="EMBL/GenBank/DDBJ databases">
        <title>Clostridium sp. nov., a member of the family Erysipelotrichaceae isolated from pig faeces.</title>
        <authorList>
            <person name="Chang Y.-H."/>
        </authorList>
    </citation>
    <scope>NUCLEOTIDE SEQUENCE [LARGE SCALE GENOMIC DNA]</scope>
    <source>
        <strain evidence="2 3">YH-panp20</strain>
    </source>
</reference>
<dbReference type="Proteomes" id="UP000276568">
    <property type="component" value="Unassembled WGS sequence"/>
</dbReference>
<feature type="domain" description="N-acetyltransferase" evidence="1">
    <location>
        <begin position="3"/>
        <end position="152"/>
    </location>
</feature>
<proteinExistence type="predicted"/>
<organism evidence="2 3">
    <name type="scientific">Absicoccus porci</name>
    <dbReference type="NCBI Taxonomy" id="2486576"/>
    <lineage>
        <taxon>Bacteria</taxon>
        <taxon>Bacillati</taxon>
        <taxon>Bacillota</taxon>
        <taxon>Erysipelotrichia</taxon>
        <taxon>Erysipelotrichales</taxon>
        <taxon>Erysipelotrichaceae</taxon>
        <taxon>Absicoccus</taxon>
    </lineage>
</organism>
<dbReference type="GO" id="GO:0008080">
    <property type="term" value="F:N-acetyltransferase activity"/>
    <property type="evidence" value="ECO:0007669"/>
    <property type="project" value="TreeGrafter"/>
</dbReference>
<name>A0A3N0HZT8_9FIRM</name>
<accession>A0A3N0HZT8</accession>
<sequence>MDILIQPATIQDLDLLMDWRMEVLHEVFHLPKDVDLSELTSENRKYYQEMLPTHQHIACFAKWQDDIVGCGGICIQKEMPSPDNPNGLCGYIMNIYTRKPYRQQGIGQRIVDWLIKQAKEMHVQKIYLEASVDGKPLYQKMGFHDMEDYMKL</sequence>
<dbReference type="InterPro" id="IPR016181">
    <property type="entry name" value="Acyl_CoA_acyltransferase"/>
</dbReference>
<dbReference type="OrthoDB" id="119498at2"/>